<dbReference type="PROSITE" id="PS01227">
    <property type="entry name" value="UPF0012"/>
    <property type="match status" value="1"/>
</dbReference>
<dbReference type="AlphaFoldDB" id="A0A8J3R2Q9"/>
<dbReference type="RefSeq" id="WP_203923701.1">
    <property type="nucleotide sequence ID" value="NZ_BONZ01000092.1"/>
</dbReference>
<evidence type="ECO:0000256" key="1">
    <source>
        <dbReference type="ARBA" id="ARBA00010613"/>
    </source>
</evidence>
<dbReference type="InterPro" id="IPR045254">
    <property type="entry name" value="Nit1/2_C-N_Hydrolase"/>
</dbReference>
<name>A0A8J3R2Q9_9ACTN</name>
<reference evidence="4" key="1">
    <citation type="submission" date="2021-01" db="EMBL/GenBank/DDBJ databases">
        <title>Whole genome shotgun sequence of Rugosimonospora africana NBRC 104875.</title>
        <authorList>
            <person name="Komaki H."/>
            <person name="Tamura T."/>
        </authorList>
    </citation>
    <scope>NUCLEOTIDE SEQUENCE</scope>
    <source>
        <strain evidence="4">NBRC 104875</strain>
    </source>
</reference>
<organism evidence="4 5">
    <name type="scientific">Rugosimonospora africana</name>
    <dbReference type="NCBI Taxonomy" id="556532"/>
    <lineage>
        <taxon>Bacteria</taxon>
        <taxon>Bacillati</taxon>
        <taxon>Actinomycetota</taxon>
        <taxon>Actinomycetes</taxon>
        <taxon>Micromonosporales</taxon>
        <taxon>Micromonosporaceae</taxon>
        <taxon>Rugosimonospora</taxon>
    </lineage>
</organism>
<comment type="similarity">
    <text evidence="1">Belongs to the carbon-nitrogen hydrolase superfamily. NIT1/NIT2 family.</text>
</comment>
<dbReference type="InterPro" id="IPR003010">
    <property type="entry name" value="C-N_Hydrolase"/>
</dbReference>
<evidence type="ECO:0000313" key="4">
    <source>
        <dbReference type="EMBL" id="GIH20285.1"/>
    </source>
</evidence>
<keyword evidence="5" id="KW-1185">Reference proteome</keyword>
<evidence type="ECO:0000256" key="2">
    <source>
        <dbReference type="ARBA" id="ARBA00022801"/>
    </source>
</evidence>
<feature type="domain" description="CN hydrolase" evidence="3">
    <location>
        <begin position="1"/>
        <end position="247"/>
    </location>
</feature>
<dbReference type="InterPro" id="IPR036526">
    <property type="entry name" value="C-N_Hydrolase_sf"/>
</dbReference>
<dbReference type="Gene3D" id="3.60.110.10">
    <property type="entry name" value="Carbon-nitrogen hydrolase"/>
    <property type="match status" value="1"/>
</dbReference>
<dbReference type="Pfam" id="PF00795">
    <property type="entry name" value="CN_hydrolase"/>
    <property type="match status" value="1"/>
</dbReference>
<evidence type="ECO:0000313" key="5">
    <source>
        <dbReference type="Proteomes" id="UP000642748"/>
    </source>
</evidence>
<gene>
    <name evidence="4" type="ORF">Raf01_84570</name>
</gene>
<dbReference type="PANTHER" id="PTHR23088">
    <property type="entry name" value="NITRILASE-RELATED"/>
    <property type="match status" value="1"/>
</dbReference>
<dbReference type="EMBL" id="BONZ01000092">
    <property type="protein sequence ID" value="GIH20285.1"/>
    <property type="molecule type" value="Genomic_DNA"/>
</dbReference>
<keyword evidence="2 4" id="KW-0378">Hydrolase</keyword>
<proteinExistence type="inferred from homology"/>
<dbReference type="PANTHER" id="PTHR23088:SF27">
    <property type="entry name" value="DEAMINATED GLUTATHIONE AMIDASE"/>
    <property type="match status" value="1"/>
</dbReference>
<evidence type="ECO:0000259" key="3">
    <source>
        <dbReference type="PROSITE" id="PS50263"/>
    </source>
</evidence>
<comment type="caution">
    <text evidence="4">The sequence shown here is derived from an EMBL/GenBank/DDBJ whole genome shotgun (WGS) entry which is preliminary data.</text>
</comment>
<dbReference type="Proteomes" id="UP000642748">
    <property type="component" value="Unassembled WGS sequence"/>
</dbReference>
<dbReference type="InterPro" id="IPR001110">
    <property type="entry name" value="UPF0012_CS"/>
</dbReference>
<dbReference type="GO" id="GO:0016811">
    <property type="term" value="F:hydrolase activity, acting on carbon-nitrogen (but not peptide) bonds, in linear amides"/>
    <property type="evidence" value="ECO:0007669"/>
    <property type="project" value="InterPro"/>
</dbReference>
<dbReference type="SUPFAM" id="SSF56317">
    <property type="entry name" value="Carbon-nitrogen hydrolase"/>
    <property type="match status" value="1"/>
</dbReference>
<dbReference type="PROSITE" id="PS50263">
    <property type="entry name" value="CN_HYDROLASE"/>
    <property type="match status" value="1"/>
</dbReference>
<accession>A0A8J3R2Q9</accession>
<protein>
    <submittedName>
        <fullName evidence="4">Hydrolase</fullName>
    </submittedName>
</protein>
<dbReference type="CDD" id="cd07572">
    <property type="entry name" value="nit"/>
    <property type="match status" value="1"/>
</dbReference>
<sequence>MRVAVCQLNARDDRAANLAVARSLLERAAAAGADLAVLPEFTDYLGRAAGLPKPEPIDGEYGQFFADAARELSMWVHAGSFHEAGPDAAHTYNTSLVFDREGALAGVYRKIHLYDVEIPGRVSYLESASVTPGDQPVSVRVEGQTVGLSICYDLRFPELYRHLAVVDGASILVVPAAFMLHTGRDHWEVLLRARAIENQCFVVAAGQIGDHEPNRTCFGRSMIVDPWGTVLAQAPDQVGVSVADLDLDRLGTIRAELPSLANRRLPVS</sequence>